<feature type="domain" description="BIG2" evidence="2">
    <location>
        <begin position="622"/>
        <end position="702"/>
    </location>
</feature>
<feature type="domain" description="BIG2" evidence="2">
    <location>
        <begin position="372"/>
        <end position="453"/>
    </location>
</feature>
<accession>A0ABX1YF97</accession>
<feature type="domain" description="BIG2" evidence="2">
    <location>
        <begin position="788"/>
        <end position="868"/>
    </location>
</feature>
<reference evidence="3 4" key="1">
    <citation type="submission" date="2019-10" db="EMBL/GenBank/DDBJ databases">
        <title>Description of Paenibacillus terricola sp. nov.</title>
        <authorList>
            <person name="Carlier A."/>
            <person name="Qi S."/>
        </authorList>
    </citation>
    <scope>NUCLEOTIDE SEQUENCE [LARGE SCALE GENOMIC DNA]</scope>
    <source>
        <strain evidence="3 4">LMG 31459</strain>
    </source>
</reference>
<feature type="domain" description="BIG2" evidence="2">
    <location>
        <begin position="703"/>
        <end position="785"/>
    </location>
</feature>
<feature type="domain" description="BIG2" evidence="2">
    <location>
        <begin position="33"/>
        <end position="113"/>
    </location>
</feature>
<feature type="domain" description="BIG2" evidence="2">
    <location>
        <begin position="456"/>
        <end position="535"/>
    </location>
</feature>
<keyword evidence="4" id="KW-1185">Reference proteome</keyword>
<dbReference type="InterPro" id="IPR003343">
    <property type="entry name" value="Big_2"/>
</dbReference>
<evidence type="ECO:0000256" key="1">
    <source>
        <dbReference type="SAM" id="SignalP"/>
    </source>
</evidence>
<evidence type="ECO:0000313" key="3">
    <source>
        <dbReference type="EMBL" id="NOU79582.1"/>
    </source>
</evidence>
<comment type="caution">
    <text evidence="3">The sequence shown here is derived from an EMBL/GenBank/DDBJ whole genome shotgun (WGS) entry which is preliminary data.</text>
</comment>
<evidence type="ECO:0000313" key="4">
    <source>
        <dbReference type="Proteomes" id="UP000596857"/>
    </source>
</evidence>
<dbReference type="EMBL" id="WHOB01000029">
    <property type="protein sequence ID" value="NOU79582.1"/>
    <property type="molecule type" value="Genomic_DNA"/>
</dbReference>
<evidence type="ECO:0000259" key="2">
    <source>
        <dbReference type="SMART" id="SM00635"/>
    </source>
</evidence>
<dbReference type="InterPro" id="IPR008964">
    <property type="entry name" value="Invasin/intimin_cell_adhesion"/>
</dbReference>
<feature type="chain" id="PRO_5046561331" description="BIG2 domain-containing protein" evidence="1">
    <location>
        <begin position="29"/>
        <end position="1119"/>
    </location>
</feature>
<gene>
    <name evidence="3" type="ORF">GC101_11925</name>
</gene>
<protein>
    <recommendedName>
        <fullName evidence="2">BIG2 domain-containing protein</fullName>
    </recommendedName>
</protein>
<organism evidence="3 4">
    <name type="scientific">Paenibacillus phytohabitans</name>
    <dbReference type="NCBI Taxonomy" id="2654978"/>
    <lineage>
        <taxon>Bacteria</taxon>
        <taxon>Bacillati</taxon>
        <taxon>Bacillota</taxon>
        <taxon>Bacilli</taxon>
        <taxon>Bacillales</taxon>
        <taxon>Paenibacillaceae</taxon>
        <taxon>Paenibacillus</taxon>
    </lineage>
</organism>
<dbReference type="SUPFAM" id="SSF49373">
    <property type="entry name" value="Invasin/intimin cell-adhesion fragments"/>
    <property type="match status" value="10"/>
</dbReference>
<dbReference type="Proteomes" id="UP000596857">
    <property type="component" value="Unassembled WGS sequence"/>
</dbReference>
<name>A0ABX1YF97_9BACL</name>
<keyword evidence="1" id="KW-0732">Signal</keyword>
<proteinExistence type="predicted"/>
<sequence>MKKNSYFRFLLMALPLLLVLTNGGLALAASTVTVSKIVLNVSELTLAMEETSALTATAVYSDSTSGDVTVNSDWSSDKPAVATVYNGIVTAKAEGTATIVAVFTYSDGTKFSQAATVTVTKKVKALTQNVQSLDLRKAESDSIILTATYSDNTTDATVANKAVWSTSDAAVATVVNGAVKGISSGTATITGVYGKKTITVTVNVEVAKRIEADQPELALLLKDSSAVKLTATFQDGTQENVTSLAAWSSSDESVADVLKGVITGYKQGTAVITAKYGTKTTTVEVTVDQTSKLVVDDQSVFLKTEEAQQLKLTAVYPDGTTKDVTGTAVWSSSDSSIAYVYKGKIYGYTAGTATITATYGDKSVQVDVDVAVARYLDLSEEQLSLKTSSTHALTLTATYADGSTEDVTSKAAWSSSDELVAFVKKGSLTTYKLAGTATISAVYGTLETSTQVEVGAVSKLVASDDNVFLQISGTKQLVLTAVAGDGSSSDITSSAVWTTSDKSIALVSKGLITGYSVGTATLTGTYNGAAATVTVDVGTARHLALSETSLNLAVDAAKVLVLKATFADGTVTDVTSKATWSSSDEAVAYVDKGSITTYAEGNVTITAAYGGKTVTATAAVGKSNKLSVDNDSLNLRLNGTHQLVLTALDASGTPSTVTDSAVWTTADENIAIVTKGLVTGYKSGKTTITAVYGGKTLTIAVSVETAARLNLTVSKLNLGKDQSKAVTAMASYEDGTSQDVTEDAVWTTDNADVADVSKGTITAYATGSAVITASYGGKTATVKITAGTPDKLALQAKTIELKEDETYQAEATGSYSDGSDKTITSDVEWSSSDEKIAEVKDGLITGLSVGTAVITAKIGTEKAAITVNVGLVDELAANVSLITMSAGDKEQITLTATDSAGVESDVTADADWSSAKTTIATVKKGLVTGVLKGKTAITASYGGQKVTVNIEVDQITVIEASVTNLAMKSGDTAKIAVSITYSDGKTKDVTDKAEWKSGSYKIVTVTGGSVKAVAYGKSYVTAKYGGKTVKVPVTVDVLKYLEVSQMNLTLSAGQSVQLTATATFEDGSESDVSKTAVWTSTKELVATGKNGLIKANSKGTASISVKYGGKTVKIKVTVK</sequence>
<dbReference type="Gene3D" id="2.60.40.1080">
    <property type="match status" value="13"/>
</dbReference>
<feature type="domain" description="BIG2" evidence="2">
    <location>
        <begin position="122"/>
        <end position="203"/>
    </location>
</feature>
<feature type="domain" description="BIG2" evidence="2">
    <location>
        <begin position="1037"/>
        <end position="1117"/>
    </location>
</feature>
<dbReference type="SMART" id="SM00635">
    <property type="entry name" value="BID_2"/>
    <property type="match status" value="13"/>
</dbReference>
<feature type="domain" description="BIG2" evidence="2">
    <location>
        <begin position="951"/>
        <end position="1034"/>
    </location>
</feature>
<dbReference type="Pfam" id="PF02368">
    <property type="entry name" value="Big_2"/>
    <property type="match status" value="3"/>
</dbReference>
<feature type="domain" description="BIG2" evidence="2">
    <location>
        <begin position="871"/>
        <end position="950"/>
    </location>
</feature>
<feature type="domain" description="BIG2" evidence="2">
    <location>
        <begin position="537"/>
        <end position="619"/>
    </location>
</feature>
<dbReference type="RefSeq" id="WP_171717443.1">
    <property type="nucleotide sequence ID" value="NZ_WHOB01000029.1"/>
</dbReference>
<feature type="domain" description="BIG2" evidence="2">
    <location>
        <begin position="289"/>
        <end position="369"/>
    </location>
</feature>
<feature type="signal peptide" evidence="1">
    <location>
        <begin position="1"/>
        <end position="28"/>
    </location>
</feature>
<feature type="domain" description="BIG2" evidence="2">
    <location>
        <begin position="213"/>
        <end position="286"/>
    </location>
</feature>